<dbReference type="AlphaFoldDB" id="A0A482TPL6"/>
<dbReference type="Proteomes" id="UP000253235">
    <property type="component" value="Unassembled WGS sequence"/>
</dbReference>
<keyword evidence="2" id="KW-1133">Transmembrane helix</keyword>
<keyword evidence="2" id="KW-0812">Transmembrane</keyword>
<keyword evidence="2" id="KW-0472">Membrane</keyword>
<gene>
    <name evidence="3" type="ORF">DR871_005135</name>
</gene>
<name>A0A482TPL6_9FLAO</name>
<proteinExistence type="predicted"/>
<evidence type="ECO:0000313" key="3">
    <source>
        <dbReference type="EMBL" id="RYJ53438.1"/>
    </source>
</evidence>
<accession>A0A482TPL6</accession>
<evidence type="ECO:0000313" key="4">
    <source>
        <dbReference type="Proteomes" id="UP000253235"/>
    </source>
</evidence>
<dbReference type="RefSeq" id="WP_129752526.1">
    <property type="nucleotide sequence ID" value="NZ_QNVY02000001.1"/>
</dbReference>
<evidence type="ECO:0000256" key="1">
    <source>
        <dbReference type="SAM" id="Coils"/>
    </source>
</evidence>
<feature type="coiled-coil region" evidence="1">
    <location>
        <begin position="60"/>
        <end position="92"/>
    </location>
</feature>
<comment type="caution">
    <text evidence="3">The sequence shown here is derived from an EMBL/GenBank/DDBJ whole genome shotgun (WGS) entry which is preliminary data.</text>
</comment>
<protein>
    <submittedName>
        <fullName evidence="3">Uncharacterized protein</fullName>
    </submittedName>
</protein>
<sequence length="201" mass="23819">MKINQVKMSVGKTEKQFYYEKMHYADSWTKIPKLNYEYCVKNNLAIATEVLKDLDGNIILLKYKNENSQEKRERQKKEIKSKTVEIDNLKHIYLVKRTIGKTGKHYYYESLSSVENAKDVYWYKTDESFFRHLINSYKKNALNIELDDKGEVVYMEYTKNEKESSKAIISDDNLKKETKGCFKTVILTFVFLIVVLLIITF</sequence>
<dbReference type="EMBL" id="QNVY02000001">
    <property type="protein sequence ID" value="RYJ53438.1"/>
    <property type="molecule type" value="Genomic_DNA"/>
</dbReference>
<evidence type="ECO:0000256" key="2">
    <source>
        <dbReference type="SAM" id="Phobius"/>
    </source>
</evidence>
<reference evidence="3 4" key="1">
    <citation type="submission" date="2019-01" db="EMBL/GenBank/DDBJ databases">
        <title>Flavobacterium sp. nov. isolated from arctic soil.</title>
        <authorList>
            <person name="Kim D.-U."/>
        </authorList>
    </citation>
    <scope>NUCLEOTIDE SEQUENCE [LARGE SCALE GENOMIC DNA]</scope>
    <source>
        <strain evidence="3 4">Kopri-42</strain>
    </source>
</reference>
<organism evidence="3 4">
    <name type="scientific">Flavobacterium petrolei</name>
    <dbReference type="NCBI Taxonomy" id="2259594"/>
    <lineage>
        <taxon>Bacteria</taxon>
        <taxon>Pseudomonadati</taxon>
        <taxon>Bacteroidota</taxon>
        <taxon>Flavobacteriia</taxon>
        <taxon>Flavobacteriales</taxon>
        <taxon>Flavobacteriaceae</taxon>
        <taxon>Flavobacterium</taxon>
    </lineage>
</organism>
<feature type="transmembrane region" description="Helical" evidence="2">
    <location>
        <begin position="180"/>
        <end position="199"/>
    </location>
</feature>
<keyword evidence="4" id="KW-1185">Reference proteome</keyword>
<keyword evidence="1" id="KW-0175">Coiled coil</keyword>